<evidence type="ECO:0000313" key="5">
    <source>
        <dbReference type="EMBL" id="KAK4488334.1"/>
    </source>
</evidence>
<feature type="domain" description="Protein kinase" evidence="3">
    <location>
        <begin position="306"/>
        <end position="598"/>
    </location>
</feature>
<name>A0ABR0DGG7_9LAMI</name>
<dbReference type="PROSITE" id="PS50011">
    <property type="entry name" value="PROTEIN_KINASE_DOM"/>
    <property type="match status" value="1"/>
</dbReference>
<keyword evidence="1" id="KW-0812">Transmembrane</keyword>
<dbReference type="Pfam" id="PF23472">
    <property type="entry name" value="LysM2_CERK1_LYK3_4_5"/>
    <property type="match status" value="1"/>
</dbReference>
<dbReference type="Pfam" id="PF23473">
    <property type="entry name" value="LysM3_LYK4_5"/>
    <property type="match status" value="1"/>
</dbReference>
<organism evidence="5 6">
    <name type="scientific">Penstemon davidsonii</name>
    <dbReference type="NCBI Taxonomy" id="160366"/>
    <lineage>
        <taxon>Eukaryota</taxon>
        <taxon>Viridiplantae</taxon>
        <taxon>Streptophyta</taxon>
        <taxon>Embryophyta</taxon>
        <taxon>Tracheophyta</taxon>
        <taxon>Spermatophyta</taxon>
        <taxon>Magnoliopsida</taxon>
        <taxon>eudicotyledons</taxon>
        <taxon>Gunneridae</taxon>
        <taxon>Pentapetalae</taxon>
        <taxon>asterids</taxon>
        <taxon>lamiids</taxon>
        <taxon>Lamiales</taxon>
        <taxon>Plantaginaceae</taxon>
        <taxon>Cheloneae</taxon>
        <taxon>Penstemon</taxon>
    </lineage>
</organism>
<feature type="domain" description="LysM" evidence="4">
    <location>
        <begin position="184"/>
        <end position="229"/>
    </location>
</feature>
<dbReference type="Proteomes" id="UP001291926">
    <property type="component" value="Unassembled WGS sequence"/>
</dbReference>
<dbReference type="InterPro" id="IPR000719">
    <property type="entry name" value="Prot_kinase_dom"/>
</dbReference>
<dbReference type="Pfam" id="PF00069">
    <property type="entry name" value="Pkinase"/>
    <property type="match status" value="1"/>
</dbReference>
<evidence type="ECO:0000256" key="2">
    <source>
        <dbReference type="SAM" id="SignalP"/>
    </source>
</evidence>
<protein>
    <submittedName>
        <fullName evidence="5">Uncharacterized protein</fullName>
    </submittedName>
</protein>
<dbReference type="InterPro" id="IPR056561">
    <property type="entry name" value="NFP_LYK_LysM1"/>
</dbReference>
<dbReference type="InterPro" id="IPR036779">
    <property type="entry name" value="LysM_dom_sf"/>
</dbReference>
<dbReference type="SUPFAM" id="SSF56112">
    <property type="entry name" value="Protein kinase-like (PK-like)"/>
    <property type="match status" value="1"/>
</dbReference>
<dbReference type="InterPro" id="IPR011009">
    <property type="entry name" value="Kinase-like_dom_sf"/>
</dbReference>
<feature type="signal peptide" evidence="2">
    <location>
        <begin position="1"/>
        <end position="21"/>
    </location>
</feature>
<proteinExistence type="predicted"/>
<sequence>MSKFVFRILIIITFSFSSSYAQQNYSYNSICNISDKTGPSPDFLYTCNQTTPSCKSFLMFRTQSPYLSVSSISNLTSSDPSELARINNISVSSVFPSGKDVIIPVTCSCSGQYYQANTTYVCTSVDIYFTIAKDTYQSLTTCNALMRENLYSEFDLYEGLELKVPLRCACPSQKQIGNGTKFMFTYLVTRNDTVTKISERFSVNPTNVAIANGFPDLDPILYPYTTLLIPLSKEPLTSQMRSFNQSVPPRKHKRLFYKEIYAGIGTGAALAILCFVLFLGFLYYYKKRKNEACSKIKGLKMQYPKNFLDEVVLLGEVLKIYTYNEVEVATDNFSQRKRVSNSVYRGVLRGKLSVIKKVSTDVSKVIKILGKINHFNLISLYGVCEHDGVFYLVYEFCEEGSLKKWLQNTNSPHAQSWSHRVLIALDIANGLDYLHNFTSPAYVHKDINSSNILLNRDLRAKIANFSLAREDKNSHTSCVVGEKGYVAPEYIKTGKVTPKADVYAFGVILLELLTGKEAVFIRDGEEVILSESVTSVINGGDEINDLIDPRLHIKNPLGYIMDHSELATRLLKLSLSCLIQEPENRFSMVEVVSALMKIQSDVHNSQSFSLG</sequence>
<gene>
    <name evidence="5" type="ORF">RD792_004091</name>
</gene>
<dbReference type="InterPro" id="IPR052611">
    <property type="entry name" value="Plant_RLK_LysM"/>
</dbReference>
<evidence type="ECO:0000313" key="6">
    <source>
        <dbReference type="Proteomes" id="UP001291926"/>
    </source>
</evidence>
<dbReference type="Gene3D" id="3.10.350.10">
    <property type="entry name" value="LysM domain"/>
    <property type="match status" value="1"/>
</dbReference>
<accession>A0ABR0DGG7</accession>
<feature type="transmembrane region" description="Helical" evidence="1">
    <location>
        <begin position="260"/>
        <end position="285"/>
    </location>
</feature>
<evidence type="ECO:0000256" key="1">
    <source>
        <dbReference type="SAM" id="Phobius"/>
    </source>
</evidence>
<dbReference type="Pfam" id="PF23446">
    <property type="entry name" value="LysM1_NFP_LYK"/>
    <property type="match status" value="1"/>
</dbReference>
<dbReference type="Gene3D" id="3.30.200.20">
    <property type="entry name" value="Phosphorylase Kinase, domain 1"/>
    <property type="match status" value="1"/>
</dbReference>
<keyword evidence="6" id="KW-1185">Reference proteome</keyword>
<dbReference type="EMBL" id="JAYDYQ010001088">
    <property type="protein sequence ID" value="KAK4488334.1"/>
    <property type="molecule type" value="Genomic_DNA"/>
</dbReference>
<keyword evidence="2" id="KW-0732">Signal</keyword>
<dbReference type="PROSITE" id="PS51782">
    <property type="entry name" value="LYSM"/>
    <property type="match status" value="1"/>
</dbReference>
<evidence type="ECO:0000259" key="3">
    <source>
        <dbReference type="PROSITE" id="PS50011"/>
    </source>
</evidence>
<dbReference type="InterPro" id="IPR056562">
    <property type="entry name" value="LysM2_CERK1_LYK3_4_5"/>
</dbReference>
<feature type="chain" id="PRO_5046143812" evidence="2">
    <location>
        <begin position="22"/>
        <end position="611"/>
    </location>
</feature>
<reference evidence="5 6" key="1">
    <citation type="journal article" date="2023" name="bioRxiv">
        <title>Genome report: Whole genome sequence and annotation of Penstemon davidsonii.</title>
        <authorList>
            <person name="Ostevik K.L."/>
            <person name="Alabady M."/>
            <person name="Zhang M."/>
            <person name="Rausher M.D."/>
        </authorList>
    </citation>
    <scope>NUCLEOTIDE SEQUENCE [LARGE SCALE GENOMIC DNA]</scope>
    <source>
        <strain evidence="5">DNT005</strain>
        <tissue evidence="5">Whole leaf</tissue>
    </source>
</reference>
<comment type="caution">
    <text evidence="5">The sequence shown here is derived from an EMBL/GenBank/DDBJ whole genome shotgun (WGS) entry which is preliminary data.</text>
</comment>
<dbReference type="InterPro" id="IPR056563">
    <property type="entry name" value="LysM3_LYK4_5"/>
</dbReference>
<dbReference type="InterPro" id="IPR018392">
    <property type="entry name" value="LysM"/>
</dbReference>
<dbReference type="PANTHER" id="PTHR45927">
    <property type="entry name" value="LYSM-DOMAIN RECEPTOR-LIKE KINASE-RELATED"/>
    <property type="match status" value="1"/>
</dbReference>
<dbReference type="PANTHER" id="PTHR45927:SF5">
    <property type="entry name" value="PROTEIN KINASE DOMAIN-CONTAINING PROTEIN"/>
    <property type="match status" value="1"/>
</dbReference>
<dbReference type="Gene3D" id="1.10.510.10">
    <property type="entry name" value="Transferase(Phosphotransferase) domain 1"/>
    <property type="match status" value="1"/>
</dbReference>
<keyword evidence="1" id="KW-0472">Membrane</keyword>
<keyword evidence="1" id="KW-1133">Transmembrane helix</keyword>
<evidence type="ECO:0000259" key="4">
    <source>
        <dbReference type="PROSITE" id="PS51782"/>
    </source>
</evidence>